<organism evidence="1 2">
    <name type="scientific">Corynebacterium pyruviciproducens</name>
    <dbReference type="NCBI Taxonomy" id="598660"/>
    <lineage>
        <taxon>Bacteria</taxon>
        <taxon>Bacillati</taxon>
        <taxon>Actinomycetota</taxon>
        <taxon>Actinomycetes</taxon>
        <taxon>Mycobacteriales</taxon>
        <taxon>Corynebacteriaceae</taxon>
        <taxon>Corynebacterium</taxon>
    </lineage>
</organism>
<name>A0AAF1BSV2_9CORY</name>
<dbReference type="EMBL" id="CP136958">
    <property type="protein sequence ID" value="WOT02569.1"/>
    <property type="molecule type" value="Genomic_DNA"/>
</dbReference>
<evidence type="ECO:0000313" key="1">
    <source>
        <dbReference type="EMBL" id="WOT02569.1"/>
    </source>
</evidence>
<reference evidence="1" key="1">
    <citation type="submission" date="2017-12" db="EMBL/GenBank/DDBJ databases">
        <authorList>
            <person name="Thomas-White K."/>
            <person name="Wolfe A.J."/>
        </authorList>
    </citation>
    <scope>NUCLEOTIDE SEQUENCE</scope>
    <source>
        <strain evidence="1">UMB0763</strain>
    </source>
</reference>
<evidence type="ECO:0000313" key="2">
    <source>
        <dbReference type="Proteomes" id="UP000234560"/>
    </source>
</evidence>
<proteinExistence type="predicted"/>
<dbReference type="Proteomes" id="UP000234560">
    <property type="component" value="Chromosome"/>
</dbReference>
<dbReference type="KEGG" id="cpyr:CYJ47_02000"/>
<accession>A0AAF1BSV2</accession>
<evidence type="ECO:0008006" key="3">
    <source>
        <dbReference type="Google" id="ProtNLM"/>
    </source>
</evidence>
<dbReference type="AlphaFoldDB" id="A0AAF1BSV2"/>
<sequence length="150" mass="17050">MALEPLPYVAGTIRRFLKEKPEFMELLYGGRITTRNLPDPLTKPHCLVAVTGHVGDSPFMRRLIVQVTPWAPERDVSGLREDPDVTVWKAAAMAGELLGRAKNIVVDERNAFNATWLDGPVQLYDFGRGQDRPLFYAPVRFQIHIRHRSN</sequence>
<protein>
    <recommendedName>
        <fullName evidence="3">Tail terminator</fullName>
    </recommendedName>
</protein>
<reference evidence="1" key="2">
    <citation type="submission" date="2023-10" db="EMBL/GenBank/DDBJ databases">
        <authorList>
            <person name="Choi B."/>
        </authorList>
    </citation>
    <scope>NUCLEOTIDE SEQUENCE</scope>
    <source>
        <strain evidence="1">UMB0763</strain>
    </source>
</reference>
<gene>
    <name evidence="1" type="ORF">CYJ47_02000</name>
</gene>
<dbReference type="RefSeq" id="WP_101679359.1">
    <property type="nucleotide sequence ID" value="NZ_CP136958.1"/>
</dbReference>